<feature type="domain" description="Glycosyltransferase 2-like" evidence="1">
    <location>
        <begin position="8"/>
        <end position="121"/>
    </location>
</feature>
<evidence type="ECO:0000313" key="2">
    <source>
        <dbReference type="EMBL" id="MBD2771534.1"/>
    </source>
</evidence>
<comment type="caution">
    <text evidence="2">The sequence shown here is derived from an EMBL/GenBank/DDBJ whole genome shotgun (WGS) entry which is preliminary data.</text>
</comment>
<dbReference type="SUPFAM" id="SSF53448">
    <property type="entry name" value="Nucleotide-diphospho-sugar transferases"/>
    <property type="match status" value="2"/>
</dbReference>
<gene>
    <name evidence="2" type="ORF">ICL16_05245</name>
</gene>
<dbReference type="Gene3D" id="3.90.550.10">
    <property type="entry name" value="Spore Coat Polysaccharide Biosynthesis Protein SpsA, Chain A"/>
    <property type="match status" value="2"/>
</dbReference>
<sequence>MQIHPKFSVIIFIYNVEEQWLKKAIESVLNQIYPMWELCIVDDASTEPHIRSILNHYSQLDERIKFVFRSENSSIYTANNSFLELATGDYIVILNHNDELAIDALFENAKLINQHSDVDFIYSDEDNIDIQGNHFAPLLKPDWSPEYFYSCMYTRHLGVYRTSLIREIGGFRSEYEDAQYYDLVLRVVEKTQNIHHIPKILYHCRNIQAVTNGEVQAKGVYTRAKKALEAIIERSPYPGSVQETSLPGFYRVRRDIIGEPLISMIIPSAGKRIFTPQGEVSLLENCIRSINKLSTYRNYEIIVVDEYNVPQSTLEAISNDKSLRAYANPNLHIVRTREPFNAAMRINMGVAKARGEFILILNDDIQVLTPDWIESLLELAQQKEIGVVGAKLSFPDGKVQHLGMVISDGNPSHIYYGADGEDLSCYYSNFTIKNYLAATGACLMLRSDLFQELGGLDEQFPFNYLDVDLCLKAHQSGYRNVVTPFAHLIHYESATRSRGVKMEEFFKFKQKWDTYLKALGRDPYLS</sequence>
<accession>A0A8J6XBD0</accession>
<name>A0A8J6XBD0_9CYAN</name>
<dbReference type="PANTHER" id="PTHR43179">
    <property type="entry name" value="RHAMNOSYLTRANSFERASE WBBL"/>
    <property type="match status" value="1"/>
</dbReference>
<dbReference type="Pfam" id="PF00535">
    <property type="entry name" value="Glycos_transf_2"/>
    <property type="match status" value="2"/>
</dbReference>
<keyword evidence="3" id="KW-1185">Reference proteome</keyword>
<dbReference type="CDD" id="cd04184">
    <property type="entry name" value="GT2_RfbC_Mx_like"/>
    <property type="match status" value="1"/>
</dbReference>
<protein>
    <submittedName>
        <fullName evidence="2">Glycosyltransferase</fullName>
    </submittedName>
</protein>
<dbReference type="InterPro" id="IPR029044">
    <property type="entry name" value="Nucleotide-diphossugar_trans"/>
</dbReference>
<dbReference type="PANTHER" id="PTHR43179:SF7">
    <property type="entry name" value="RHAMNOSYLTRANSFERASE WBBL"/>
    <property type="match status" value="1"/>
</dbReference>
<feature type="domain" description="Glycosyltransferase 2-like" evidence="1">
    <location>
        <begin position="280"/>
        <end position="393"/>
    </location>
</feature>
<reference evidence="2" key="1">
    <citation type="submission" date="2020-09" db="EMBL/GenBank/DDBJ databases">
        <title>Iningainema tapete sp. nov. (Scytonemataceae, Cyanobacteria) from greenhouses in central Florida (USA) produces two types of nodularin with biosynthetic potential for microcystin-LR and anabaenopeptins.</title>
        <authorList>
            <person name="Berthold D.E."/>
            <person name="Lefler F.W."/>
            <person name="Huang I.-S."/>
            <person name="Abdulla H."/>
            <person name="Zimba P.V."/>
            <person name="Laughinghouse H.D. IV."/>
        </authorList>
    </citation>
    <scope>NUCLEOTIDE SEQUENCE</scope>
    <source>
        <strain evidence="2">BLCCT55</strain>
    </source>
</reference>
<proteinExistence type="predicted"/>
<evidence type="ECO:0000259" key="1">
    <source>
        <dbReference type="Pfam" id="PF00535"/>
    </source>
</evidence>
<dbReference type="Proteomes" id="UP000629098">
    <property type="component" value="Unassembled WGS sequence"/>
</dbReference>
<evidence type="ECO:0000313" key="3">
    <source>
        <dbReference type="Proteomes" id="UP000629098"/>
    </source>
</evidence>
<dbReference type="EMBL" id="JACXAE010000025">
    <property type="protein sequence ID" value="MBD2771534.1"/>
    <property type="molecule type" value="Genomic_DNA"/>
</dbReference>
<dbReference type="AlphaFoldDB" id="A0A8J6XBD0"/>
<dbReference type="InterPro" id="IPR001173">
    <property type="entry name" value="Glyco_trans_2-like"/>
</dbReference>
<organism evidence="2 3">
    <name type="scientific">Iningainema tapete BLCC-T55</name>
    <dbReference type="NCBI Taxonomy" id="2748662"/>
    <lineage>
        <taxon>Bacteria</taxon>
        <taxon>Bacillati</taxon>
        <taxon>Cyanobacteriota</taxon>
        <taxon>Cyanophyceae</taxon>
        <taxon>Nostocales</taxon>
        <taxon>Scytonemataceae</taxon>
        <taxon>Iningainema tapete</taxon>
    </lineage>
</organism>
<dbReference type="GO" id="GO:0016757">
    <property type="term" value="F:glycosyltransferase activity"/>
    <property type="evidence" value="ECO:0007669"/>
    <property type="project" value="UniProtKB-KW"/>
</dbReference>